<sequence length="312" mass="36099">MVEIRRHYFLKRYCILASMRAKRPQDFAGERERIRTSSKDCPFCMGNENMTPPETAVYRLNKEHEWDLRCFENLYPALSPPDGYHEVIVDTASHDRSPADFTDEEMHLLVDVYRERFDTYARKDTIAYVSLFKNYGKAAGASIYHSHTQLIAVPIMPPELDTERNVIKQLDHCPYCSIVEKESGSSRVIIEDREWLAFAPFYSETPFEVWIVPKSHINNLTYMDSKQTTSLSMILRDVLKRLKTVLDDPPYNYHFLQTIGENYHLNIRILPRLSIKAGFELNTGIYILTVPPEDAAGFLSGGAKDRQSYISP</sequence>
<keyword evidence="2" id="KW-0862">Zinc</keyword>
<evidence type="ECO:0000256" key="1">
    <source>
        <dbReference type="PIRSR" id="PIRSR000808-1"/>
    </source>
</evidence>
<dbReference type="PROSITE" id="PS51084">
    <property type="entry name" value="HIT_2"/>
    <property type="match status" value="1"/>
</dbReference>
<keyword evidence="6" id="KW-1185">Reference proteome</keyword>
<keyword evidence="5" id="KW-0808">Transferase</keyword>
<dbReference type="Proteomes" id="UP000186940">
    <property type="component" value="Unassembled WGS sequence"/>
</dbReference>
<proteinExistence type="predicted"/>
<dbReference type="PANTHER" id="PTHR42763">
    <property type="entry name" value="ADP-GLUCOSE PHOSPHORYLASE"/>
    <property type="match status" value="1"/>
</dbReference>
<feature type="binding site" evidence="2">
    <location>
        <position position="41"/>
    </location>
    <ligand>
        <name>Zn(2+)</name>
        <dbReference type="ChEBI" id="CHEBI:29105"/>
    </ligand>
</feature>
<dbReference type="PANTHER" id="PTHR42763:SF2">
    <property type="entry name" value="ADP-GLUCOSE PHOSPHORYLASE"/>
    <property type="match status" value="1"/>
</dbReference>
<gene>
    <name evidence="5" type="ORF">SCAL_000661</name>
</gene>
<dbReference type="InterPro" id="IPR036265">
    <property type="entry name" value="HIT-like_sf"/>
</dbReference>
<name>A0A1F2PBE8_9EURY</name>
<evidence type="ECO:0000313" key="6">
    <source>
        <dbReference type="Proteomes" id="UP000186940"/>
    </source>
</evidence>
<comment type="cofactor">
    <cofactor evidence="2">
        <name>Zn(2+)</name>
        <dbReference type="ChEBI" id="CHEBI:29105"/>
    </cofactor>
    <text evidence="2">Binds 1 zinc ion per subunit.</text>
</comment>
<keyword evidence="2" id="KW-0479">Metal-binding</keyword>
<comment type="caution">
    <text evidence="5">The sequence shown here is derived from an EMBL/GenBank/DDBJ whole genome shotgun (WGS) entry which is preliminary data.</text>
</comment>
<feature type="domain" description="HIT" evidence="4">
    <location>
        <begin position="174"/>
        <end position="279"/>
    </location>
</feature>
<dbReference type="PIRSF" id="PIRSF000808">
    <property type="entry name" value="GalT"/>
    <property type="match status" value="1"/>
</dbReference>
<evidence type="ECO:0000256" key="2">
    <source>
        <dbReference type="PIRSR" id="PIRSR000808-3"/>
    </source>
</evidence>
<dbReference type="InterPro" id="IPR011146">
    <property type="entry name" value="HIT-like"/>
</dbReference>
<dbReference type="GO" id="GO:0008108">
    <property type="term" value="F:UDP-glucose:hexose-1-phosphate uridylyltransferase activity"/>
    <property type="evidence" value="ECO:0007669"/>
    <property type="project" value="InterPro"/>
</dbReference>
<dbReference type="EMBL" id="LYOS01000002">
    <property type="protein sequence ID" value="OFV68021.1"/>
    <property type="molecule type" value="Genomic_DNA"/>
</dbReference>
<dbReference type="Gene3D" id="3.30.428.10">
    <property type="entry name" value="HIT-like"/>
    <property type="match status" value="2"/>
</dbReference>
<dbReference type="STRING" id="1838285.SCAL_000661"/>
<dbReference type="GO" id="GO:0006012">
    <property type="term" value="P:galactose metabolic process"/>
    <property type="evidence" value="ECO:0007669"/>
    <property type="project" value="InterPro"/>
</dbReference>
<dbReference type="GO" id="GO:0008270">
    <property type="term" value="F:zinc ion binding"/>
    <property type="evidence" value="ECO:0007669"/>
    <property type="project" value="InterPro"/>
</dbReference>
<organism evidence="5 6">
    <name type="scientific">Candidatus Syntropharchaeum caldarium</name>
    <dbReference type="NCBI Taxonomy" id="1838285"/>
    <lineage>
        <taxon>Archaea</taxon>
        <taxon>Methanobacteriati</taxon>
        <taxon>Methanobacteriota</taxon>
        <taxon>Stenosarchaea group</taxon>
        <taxon>Methanomicrobia</taxon>
        <taxon>Methanosarcinales</taxon>
        <taxon>ANME-2 cluster</taxon>
        <taxon>Candidatus Syntropharchaeum</taxon>
    </lineage>
</organism>
<feature type="binding site" evidence="2">
    <location>
        <position position="94"/>
    </location>
    <ligand>
        <name>Zn(2+)</name>
        <dbReference type="ChEBI" id="CHEBI:29105"/>
    </ligand>
</feature>
<dbReference type="InterPro" id="IPR053177">
    <property type="entry name" value="ADP-glucose_phosphorylase"/>
</dbReference>
<accession>A0A1F2PBE8</accession>
<feature type="binding site" evidence="2">
    <location>
        <position position="145"/>
    </location>
    <ligand>
        <name>Zn(2+)</name>
        <dbReference type="ChEBI" id="CHEBI:29105"/>
    </ligand>
</feature>
<protein>
    <submittedName>
        <fullName evidence="5">Galactose-1-phosphate uridylyltransferase</fullName>
    </submittedName>
</protein>
<feature type="active site" description="Tele-UMP-histidine intermediate" evidence="1">
    <location>
        <position position="147"/>
    </location>
</feature>
<dbReference type="AlphaFoldDB" id="A0A1F2PBE8"/>
<evidence type="ECO:0000259" key="4">
    <source>
        <dbReference type="PROSITE" id="PS51084"/>
    </source>
</evidence>
<feature type="binding site" evidence="2">
    <location>
        <position position="44"/>
    </location>
    <ligand>
        <name>Zn(2+)</name>
        <dbReference type="ChEBI" id="CHEBI:29105"/>
    </ligand>
</feature>
<dbReference type="SUPFAM" id="SSF54197">
    <property type="entry name" value="HIT-like"/>
    <property type="match status" value="2"/>
</dbReference>
<dbReference type="InterPro" id="IPR032576">
    <property type="entry name" value="DUF4921"/>
</dbReference>
<dbReference type="Pfam" id="PF16268">
    <property type="entry name" value="DUF4921"/>
    <property type="match status" value="1"/>
</dbReference>
<comment type="caution">
    <text evidence="3">Lacks conserved residue(s) required for the propagation of feature annotation.</text>
</comment>
<evidence type="ECO:0000313" key="5">
    <source>
        <dbReference type="EMBL" id="OFV68021.1"/>
    </source>
</evidence>
<reference evidence="5" key="1">
    <citation type="submission" date="2016-05" db="EMBL/GenBank/DDBJ databases">
        <title>Microbial consortia oxidize butane by reversing methanogenesis.</title>
        <authorList>
            <person name="Laso-Perez R."/>
            <person name="Richter M."/>
            <person name="Wegener G."/>
            <person name="Musat F."/>
        </authorList>
    </citation>
    <scope>NUCLEOTIDE SEQUENCE [LARGE SCALE GENOMIC DNA]</scope>
    <source>
        <strain evidence="5">BOX2</strain>
    </source>
</reference>
<keyword evidence="5" id="KW-0548">Nucleotidyltransferase</keyword>
<evidence type="ECO:0000256" key="3">
    <source>
        <dbReference type="PROSITE-ProRule" id="PRU00464"/>
    </source>
</evidence>
<dbReference type="PATRIC" id="fig|1838285.3.peg.670"/>
<dbReference type="InterPro" id="IPR001937">
    <property type="entry name" value="GalP_UDPtransf1"/>
</dbReference>